<dbReference type="Pfam" id="PF12833">
    <property type="entry name" value="HTH_18"/>
    <property type="match status" value="1"/>
</dbReference>
<dbReference type="PANTHER" id="PTHR40055">
    <property type="entry name" value="TRANSCRIPTIONAL REGULATOR YGIV-RELATED"/>
    <property type="match status" value="1"/>
</dbReference>
<dbReference type="eggNOG" id="COG2207">
    <property type="taxonomic scope" value="Bacteria"/>
</dbReference>
<dbReference type="InterPro" id="IPR018060">
    <property type="entry name" value="HTH_AraC"/>
</dbReference>
<dbReference type="PROSITE" id="PS01124">
    <property type="entry name" value="HTH_ARAC_FAMILY_2"/>
    <property type="match status" value="1"/>
</dbReference>
<keyword evidence="3" id="KW-0804">Transcription</keyword>
<evidence type="ECO:0000256" key="3">
    <source>
        <dbReference type="ARBA" id="ARBA00023163"/>
    </source>
</evidence>
<evidence type="ECO:0000256" key="1">
    <source>
        <dbReference type="ARBA" id="ARBA00023015"/>
    </source>
</evidence>
<proteinExistence type="predicted"/>
<dbReference type="GO" id="GO:0043565">
    <property type="term" value="F:sequence-specific DNA binding"/>
    <property type="evidence" value="ECO:0007669"/>
    <property type="project" value="InterPro"/>
</dbReference>
<dbReference type="PROSITE" id="PS00041">
    <property type="entry name" value="HTH_ARAC_FAMILY_1"/>
    <property type="match status" value="1"/>
</dbReference>
<dbReference type="SMART" id="SM00871">
    <property type="entry name" value="AraC_E_bind"/>
    <property type="match status" value="1"/>
</dbReference>
<keyword evidence="6" id="KW-1185">Reference proteome</keyword>
<keyword evidence="1" id="KW-0805">Transcription regulation</keyword>
<name>A0A081P3A3_9BACL</name>
<dbReference type="InterPro" id="IPR011256">
    <property type="entry name" value="Reg_factor_effector_dom_sf"/>
</dbReference>
<evidence type="ECO:0000313" key="5">
    <source>
        <dbReference type="EMBL" id="KEQ25176.1"/>
    </source>
</evidence>
<reference evidence="5 6" key="1">
    <citation type="submission" date="2014-06" db="EMBL/GenBank/DDBJ databases">
        <title>Draft genome sequence of Paenibacillus sp. MSt1.</title>
        <authorList>
            <person name="Aw Y.K."/>
            <person name="Ong K.S."/>
            <person name="Gan H.M."/>
            <person name="Lee S.M."/>
        </authorList>
    </citation>
    <scope>NUCLEOTIDE SEQUENCE [LARGE SCALE GENOMIC DNA]</scope>
    <source>
        <strain evidence="5 6">MSt1</strain>
    </source>
</reference>
<dbReference type="RefSeq" id="WP_036683832.1">
    <property type="nucleotide sequence ID" value="NZ_JNVM01000012.1"/>
</dbReference>
<dbReference type="Proteomes" id="UP000028123">
    <property type="component" value="Unassembled WGS sequence"/>
</dbReference>
<feature type="domain" description="HTH araC/xylS-type" evidence="4">
    <location>
        <begin position="13"/>
        <end position="112"/>
    </location>
</feature>
<dbReference type="SUPFAM" id="SSF55136">
    <property type="entry name" value="Probable bacterial effector-binding domain"/>
    <property type="match status" value="1"/>
</dbReference>
<dbReference type="OrthoDB" id="5337216at2"/>
<dbReference type="PANTHER" id="PTHR40055:SF1">
    <property type="entry name" value="TRANSCRIPTIONAL REGULATOR YGIV-RELATED"/>
    <property type="match status" value="1"/>
</dbReference>
<keyword evidence="2" id="KW-0238">DNA-binding</keyword>
<dbReference type="Gene3D" id="1.10.10.60">
    <property type="entry name" value="Homeodomain-like"/>
    <property type="match status" value="2"/>
</dbReference>
<accession>A0A081P3A3</accession>
<dbReference type="AlphaFoldDB" id="A0A081P3A3"/>
<dbReference type="EMBL" id="JNVM01000012">
    <property type="protein sequence ID" value="KEQ25176.1"/>
    <property type="molecule type" value="Genomic_DNA"/>
</dbReference>
<dbReference type="InterPro" id="IPR009057">
    <property type="entry name" value="Homeodomain-like_sf"/>
</dbReference>
<dbReference type="InterPro" id="IPR029442">
    <property type="entry name" value="GyrI-like"/>
</dbReference>
<protein>
    <submittedName>
        <fullName evidence="5">AraC family transcriptional regulator</fullName>
    </submittedName>
</protein>
<dbReference type="SMART" id="SM00342">
    <property type="entry name" value="HTH_ARAC"/>
    <property type="match status" value="1"/>
</dbReference>
<gene>
    <name evidence="5" type="ORF">ET33_05700</name>
</gene>
<evidence type="ECO:0000313" key="6">
    <source>
        <dbReference type="Proteomes" id="UP000028123"/>
    </source>
</evidence>
<dbReference type="eggNOG" id="COG3449">
    <property type="taxonomic scope" value="Bacteria"/>
</dbReference>
<comment type="caution">
    <text evidence="5">The sequence shown here is derived from an EMBL/GenBank/DDBJ whole genome shotgun (WGS) entry which is preliminary data.</text>
</comment>
<dbReference type="Gene3D" id="3.20.80.10">
    <property type="entry name" value="Regulatory factor, effector binding domain"/>
    <property type="match status" value="1"/>
</dbReference>
<dbReference type="Pfam" id="PF06445">
    <property type="entry name" value="GyrI-like"/>
    <property type="match status" value="1"/>
</dbReference>
<organism evidence="5 6">
    <name type="scientific">Paenibacillus tyrfis</name>
    <dbReference type="NCBI Taxonomy" id="1501230"/>
    <lineage>
        <taxon>Bacteria</taxon>
        <taxon>Bacillati</taxon>
        <taxon>Bacillota</taxon>
        <taxon>Bacilli</taxon>
        <taxon>Bacillales</taxon>
        <taxon>Paenibacillaceae</taxon>
        <taxon>Paenibacillus</taxon>
    </lineage>
</organism>
<dbReference type="SUPFAM" id="SSF46689">
    <property type="entry name" value="Homeodomain-like"/>
    <property type="match status" value="2"/>
</dbReference>
<dbReference type="InterPro" id="IPR010499">
    <property type="entry name" value="AraC_E-bd"/>
</dbReference>
<evidence type="ECO:0000259" key="4">
    <source>
        <dbReference type="PROSITE" id="PS01124"/>
    </source>
</evidence>
<evidence type="ECO:0000256" key="2">
    <source>
        <dbReference type="ARBA" id="ARBA00023125"/>
    </source>
</evidence>
<sequence>MTELDKEQRTRIGKVLEYIENHLDQTLNLDNLAKRSTYSPSHFHRLFTEMIGETPANYVKRRRLEKAAHDLIYEPKLAVTEIGQRYGFTSLSYFTTAFTERYQHSPRAWREGAYLEKFPRRYLHSKKSKQNSRNEQEMNPETRYTRFQWVDLSKVKTEMFPEGHIVLSHHFGPYTQELADTWEQIYRWAEARELITKGTRLLGVPRNNPYITPLDKCRYDCCIIVPSGTPTGNEVESGSFQGGKFVVYEFDEPIEYSRRDILIECYSELYSFWLPRSGYRYLGDPVELVQIRPNSSTLDLDCRITAISLPIEPK</sequence>
<dbReference type="InterPro" id="IPR018062">
    <property type="entry name" value="HTH_AraC-typ_CS"/>
</dbReference>
<dbReference type="GO" id="GO:0003700">
    <property type="term" value="F:DNA-binding transcription factor activity"/>
    <property type="evidence" value="ECO:0007669"/>
    <property type="project" value="InterPro"/>
</dbReference>
<dbReference type="InterPro" id="IPR050908">
    <property type="entry name" value="SmbC-like"/>
</dbReference>